<feature type="region of interest" description="Disordered" evidence="2">
    <location>
        <begin position="178"/>
        <end position="199"/>
    </location>
</feature>
<feature type="region of interest" description="Disordered" evidence="2">
    <location>
        <begin position="288"/>
        <end position="309"/>
    </location>
</feature>
<comment type="caution">
    <text evidence="4">The sequence shown here is derived from an EMBL/GenBank/DDBJ whole genome shotgun (WGS) entry which is preliminary data.</text>
</comment>
<feature type="region of interest" description="Disordered" evidence="2">
    <location>
        <begin position="18"/>
        <end position="63"/>
    </location>
</feature>
<proteinExistence type="predicted"/>
<organism evidence="4 5">
    <name type="scientific">Polyrhizophydium stewartii</name>
    <dbReference type="NCBI Taxonomy" id="2732419"/>
    <lineage>
        <taxon>Eukaryota</taxon>
        <taxon>Fungi</taxon>
        <taxon>Fungi incertae sedis</taxon>
        <taxon>Chytridiomycota</taxon>
        <taxon>Chytridiomycota incertae sedis</taxon>
        <taxon>Chytridiomycetes</taxon>
        <taxon>Rhizophydiales</taxon>
        <taxon>Rhizophydiales incertae sedis</taxon>
        <taxon>Polyrhizophydium</taxon>
    </lineage>
</organism>
<evidence type="ECO:0000313" key="5">
    <source>
        <dbReference type="Proteomes" id="UP001527925"/>
    </source>
</evidence>
<feature type="compositionally biased region" description="Basic and acidic residues" evidence="2">
    <location>
        <begin position="53"/>
        <end position="63"/>
    </location>
</feature>
<evidence type="ECO:0000256" key="1">
    <source>
        <dbReference type="SAM" id="Coils"/>
    </source>
</evidence>
<evidence type="ECO:0000256" key="2">
    <source>
        <dbReference type="SAM" id="MobiDB-lite"/>
    </source>
</evidence>
<dbReference type="EMBL" id="JADGIZ020000112">
    <property type="protein sequence ID" value="KAL2911415.1"/>
    <property type="molecule type" value="Genomic_DNA"/>
</dbReference>
<keyword evidence="1" id="KW-0175">Coiled coil</keyword>
<reference evidence="4 5" key="1">
    <citation type="submission" date="2023-09" db="EMBL/GenBank/DDBJ databases">
        <title>Pangenome analysis of Batrachochytrium dendrobatidis and related Chytrids.</title>
        <authorList>
            <person name="Yacoub M.N."/>
            <person name="Stajich J.E."/>
            <person name="James T.Y."/>
        </authorList>
    </citation>
    <scope>NUCLEOTIDE SEQUENCE [LARGE SCALE GENOMIC DNA]</scope>
    <source>
        <strain evidence="4 5">JEL0888</strain>
    </source>
</reference>
<feature type="coiled-coil region" evidence="1">
    <location>
        <begin position="360"/>
        <end position="387"/>
    </location>
</feature>
<feature type="transmembrane region" description="Helical" evidence="3">
    <location>
        <begin position="550"/>
        <end position="571"/>
    </location>
</feature>
<feature type="transmembrane region" description="Helical" evidence="3">
    <location>
        <begin position="583"/>
        <end position="609"/>
    </location>
</feature>
<sequence>MQHSGTRFSAVTIERMPAQPGAGAGLGPGGVLHPQPHLHALHHQHQQQSQPPQHERQHPRLERAREVAAREVAALRGASGPSAAILRAIIEDKIRHAAPGSLLAAVRAGRGTRARPEFAVPTGSASVVKLTKSGLRLKDKATDDEIDRMRRDMDMRLEATYTKLLKAAEAKNIAKAAAAPSVRSRTQLGSATAGQRPRTAPSALAVTKLLEILQQQQTVQMSESLVTQMTSLVSARIEPLLVSAQRRLETAADKIESQLLATPDQGHATLAPQAPPHSEPQVVTLTAGAGPEEQSPPPQLEQKPSPLPANEAVDDAVSALPASPVVAAAVEPALVDDSDGPLTEIRRDPFDPATDAATIVIQKISQLELAQQQLAQMQAEMARTAGLRRGQIVDDEAAAGQDLRKTLQTLFLPRSMMARIQDGRDARMRHLAALMGTAVVSPLAHAAAAQGPWDALESAVLSGAALAYYVVLSRLPTNLYSVLLRATCATAVLLKVTNSLIAYVSGCQGQLFRVTANVGFAVNVSLFLAAQIEFLKSTLLTFIPWLPLRIVHIAQAVSGLVCLLLVASAPLLTVGDEPYRPAFIGRAVFGLVVGMFDLTLQGLLLHIALYRLRRTPERRHWHLPVLIVAGAGCVLGASLVSALLGEPTPFIMWLPTSLSMAFELISIQVMLTVRGAVLRAQVEDPSSVQPSDVEFRESESAAAELASLDDKVPPRPLPPPISFRPQGPQRPQGWRFTGTPAVGPSTSP</sequence>
<accession>A0ABR4MVY6</accession>
<dbReference type="Proteomes" id="UP001527925">
    <property type="component" value="Unassembled WGS sequence"/>
</dbReference>
<feature type="compositionally biased region" description="Polar residues" evidence="2">
    <location>
        <begin position="183"/>
        <end position="193"/>
    </location>
</feature>
<feature type="region of interest" description="Disordered" evidence="2">
    <location>
        <begin position="704"/>
        <end position="748"/>
    </location>
</feature>
<feature type="transmembrane region" description="Helical" evidence="3">
    <location>
        <begin position="650"/>
        <end position="671"/>
    </location>
</feature>
<protein>
    <submittedName>
        <fullName evidence="4">Uncharacterized protein</fullName>
    </submittedName>
</protein>
<evidence type="ECO:0000256" key="3">
    <source>
        <dbReference type="SAM" id="Phobius"/>
    </source>
</evidence>
<keyword evidence="3" id="KW-1133">Transmembrane helix</keyword>
<keyword evidence="5" id="KW-1185">Reference proteome</keyword>
<keyword evidence="3" id="KW-0812">Transmembrane</keyword>
<feature type="transmembrane region" description="Helical" evidence="3">
    <location>
        <begin position="621"/>
        <end position="644"/>
    </location>
</feature>
<keyword evidence="3" id="KW-0472">Membrane</keyword>
<evidence type="ECO:0000313" key="4">
    <source>
        <dbReference type="EMBL" id="KAL2911415.1"/>
    </source>
</evidence>
<name>A0ABR4MVY6_9FUNG</name>
<gene>
    <name evidence="4" type="ORF">HK105_209112</name>
</gene>